<dbReference type="EMBL" id="CP042266">
    <property type="protein sequence ID" value="QDY79782.1"/>
    <property type="molecule type" value="Genomic_DNA"/>
</dbReference>
<gene>
    <name evidence="2" type="ORF">FQU76_25390</name>
    <name evidence="3" type="ORF">FQU76_28265</name>
</gene>
<protein>
    <submittedName>
        <fullName evidence="3">HNH endonuclease</fullName>
    </submittedName>
</protein>
<dbReference type="AlphaFoldDB" id="A0A5B8IMF4"/>
<accession>A0A5B8IMF4</accession>
<evidence type="ECO:0000313" key="2">
    <source>
        <dbReference type="EMBL" id="QDY79305.1"/>
    </source>
</evidence>
<evidence type="ECO:0000313" key="4">
    <source>
        <dbReference type="Proteomes" id="UP000320580"/>
    </source>
</evidence>
<evidence type="ECO:0000259" key="1">
    <source>
        <dbReference type="SMART" id="SM00507"/>
    </source>
</evidence>
<keyword evidence="3" id="KW-0255">Endonuclease</keyword>
<keyword evidence="3" id="KW-0378">Hydrolase</keyword>
<keyword evidence="3" id="KW-0540">Nuclease</keyword>
<dbReference type="EMBL" id="CP042266">
    <property type="protein sequence ID" value="QDY79305.1"/>
    <property type="molecule type" value="Genomic_DNA"/>
</dbReference>
<evidence type="ECO:0000313" key="3">
    <source>
        <dbReference type="EMBL" id="QDY79782.1"/>
    </source>
</evidence>
<proteinExistence type="predicted"/>
<dbReference type="GO" id="GO:0004519">
    <property type="term" value="F:endonuclease activity"/>
    <property type="evidence" value="ECO:0007669"/>
    <property type="project" value="UniProtKB-KW"/>
</dbReference>
<dbReference type="KEGG" id="sqz:FQU76_28265"/>
<dbReference type="Proteomes" id="UP000320580">
    <property type="component" value="Chromosome"/>
</dbReference>
<dbReference type="OrthoDB" id="4578716at2"/>
<organism evidence="3 4">
    <name type="scientific">Streptomyces qinzhouensis</name>
    <dbReference type="NCBI Taxonomy" id="2599401"/>
    <lineage>
        <taxon>Bacteria</taxon>
        <taxon>Bacillati</taxon>
        <taxon>Actinomycetota</taxon>
        <taxon>Actinomycetes</taxon>
        <taxon>Kitasatosporales</taxon>
        <taxon>Streptomycetaceae</taxon>
        <taxon>Streptomyces</taxon>
    </lineage>
</organism>
<dbReference type="Pfam" id="PF14279">
    <property type="entry name" value="HNH_5"/>
    <property type="match status" value="1"/>
</dbReference>
<dbReference type="InterPro" id="IPR003615">
    <property type="entry name" value="HNH_nuc"/>
</dbReference>
<dbReference type="SMART" id="SM00507">
    <property type="entry name" value="HNHc"/>
    <property type="match status" value="1"/>
</dbReference>
<dbReference type="CDD" id="cd00085">
    <property type="entry name" value="HNHc"/>
    <property type="match status" value="1"/>
</dbReference>
<dbReference type="Gene3D" id="1.10.30.50">
    <property type="match status" value="1"/>
</dbReference>
<name>A0A5B8IMF4_9ACTN</name>
<reference evidence="3 4" key="1">
    <citation type="submission" date="2019-07" db="EMBL/GenBank/DDBJ databases">
        <authorList>
            <person name="Zhu P."/>
        </authorList>
    </citation>
    <scope>NUCLEOTIDE SEQUENCE [LARGE SCALE GENOMIC DNA]</scope>
    <source>
        <strain evidence="3 4">SSL-25</strain>
    </source>
</reference>
<sequence>MRCIDCPANATHRGRCEDHHRAYENRAPVRSRRSRGRRRAKRYEGAARLRALVDARGSGWCAWCLESFPAEGLEIDHVCPLAMGGEDIDRNVHALCTGCHGLKTRTEFGGARVDA</sequence>
<keyword evidence="4" id="KW-1185">Reference proteome</keyword>
<dbReference type="RefSeq" id="WP_146482597.1">
    <property type="nucleotide sequence ID" value="NZ_CP042266.1"/>
</dbReference>
<dbReference type="KEGG" id="sqz:FQU76_25390"/>
<feature type="domain" description="HNH nuclease" evidence="1">
    <location>
        <begin position="48"/>
        <end position="101"/>
    </location>
</feature>
<dbReference type="InterPro" id="IPR029471">
    <property type="entry name" value="HNH_5"/>
</dbReference>